<feature type="compositionally biased region" description="Basic and acidic residues" evidence="1">
    <location>
        <begin position="87"/>
        <end position="100"/>
    </location>
</feature>
<feature type="region of interest" description="Disordered" evidence="1">
    <location>
        <begin position="87"/>
        <end position="124"/>
    </location>
</feature>
<dbReference type="EMBL" id="CAADRP010001763">
    <property type="protein sequence ID" value="VFU51654.1"/>
    <property type="molecule type" value="Genomic_DNA"/>
</dbReference>
<evidence type="ECO:0000256" key="1">
    <source>
        <dbReference type="SAM" id="MobiDB-lite"/>
    </source>
</evidence>
<reference evidence="2" key="1">
    <citation type="submission" date="2019-03" db="EMBL/GenBank/DDBJ databases">
        <authorList>
            <person name="Mank J."/>
            <person name="Almeida P."/>
        </authorList>
    </citation>
    <scope>NUCLEOTIDE SEQUENCE</scope>
    <source>
        <strain evidence="2">78183</strain>
    </source>
</reference>
<accession>A0A6N2MBR4</accession>
<gene>
    <name evidence="2" type="ORF">SVIM_LOCUS350274</name>
</gene>
<protein>
    <submittedName>
        <fullName evidence="2">Uncharacterized protein</fullName>
    </submittedName>
</protein>
<sequence length="136" mass="14274">MFPASCCSQGLEGTGLPREFAVATVFPPAAGTISPGLAVPDASTTSLVLPGDGGLKGVGPDDDGVPARSHACDSYGDEMEKILDKLKEREKGKKKEPDPRVKKKHELGLALKNPLLPPEKGRAPPFNFAVLFPGLN</sequence>
<dbReference type="AlphaFoldDB" id="A0A6N2MBR4"/>
<evidence type="ECO:0000313" key="2">
    <source>
        <dbReference type="EMBL" id="VFU51654.1"/>
    </source>
</evidence>
<proteinExistence type="predicted"/>
<feature type="region of interest" description="Disordered" evidence="1">
    <location>
        <begin position="52"/>
        <end position="71"/>
    </location>
</feature>
<name>A0A6N2MBR4_SALVM</name>
<organism evidence="2">
    <name type="scientific">Salix viminalis</name>
    <name type="common">Common osier</name>
    <name type="synonym">Basket willow</name>
    <dbReference type="NCBI Taxonomy" id="40686"/>
    <lineage>
        <taxon>Eukaryota</taxon>
        <taxon>Viridiplantae</taxon>
        <taxon>Streptophyta</taxon>
        <taxon>Embryophyta</taxon>
        <taxon>Tracheophyta</taxon>
        <taxon>Spermatophyta</taxon>
        <taxon>Magnoliopsida</taxon>
        <taxon>eudicotyledons</taxon>
        <taxon>Gunneridae</taxon>
        <taxon>Pentapetalae</taxon>
        <taxon>rosids</taxon>
        <taxon>fabids</taxon>
        <taxon>Malpighiales</taxon>
        <taxon>Salicaceae</taxon>
        <taxon>Saliceae</taxon>
        <taxon>Salix</taxon>
    </lineage>
</organism>